<organism evidence="5 6">
    <name type="scientific">Mycena venus</name>
    <dbReference type="NCBI Taxonomy" id="2733690"/>
    <lineage>
        <taxon>Eukaryota</taxon>
        <taxon>Fungi</taxon>
        <taxon>Dikarya</taxon>
        <taxon>Basidiomycota</taxon>
        <taxon>Agaricomycotina</taxon>
        <taxon>Agaricomycetes</taxon>
        <taxon>Agaricomycetidae</taxon>
        <taxon>Agaricales</taxon>
        <taxon>Marasmiineae</taxon>
        <taxon>Mycenaceae</taxon>
        <taxon>Mycena</taxon>
    </lineage>
</organism>
<dbReference type="PRINTS" id="PR01415">
    <property type="entry name" value="ANKYRIN"/>
</dbReference>
<dbReference type="InterPro" id="IPR027417">
    <property type="entry name" value="P-loop_NTPase"/>
</dbReference>
<dbReference type="PROSITE" id="PS50297">
    <property type="entry name" value="ANK_REP_REGION"/>
    <property type="match status" value="13"/>
</dbReference>
<feature type="repeat" description="ANK" evidence="3">
    <location>
        <begin position="895"/>
        <end position="927"/>
    </location>
</feature>
<dbReference type="SMART" id="SM00248">
    <property type="entry name" value="ANK"/>
    <property type="match status" value="13"/>
</dbReference>
<evidence type="ECO:0000259" key="4">
    <source>
        <dbReference type="Pfam" id="PF24883"/>
    </source>
</evidence>
<evidence type="ECO:0000256" key="2">
    <source>
        <dbReference type="ARBA" id="ARBA00023043"/>
    </source>
</evidence>
<dbReference type="EMBL" id="JACAZI010000005">
    <property type="protein sequence ID" value="KAF7359867.1"/>
    <property type="molecule type" value="Genomic_DNA"/>
</dbReference>
<feature type="repeat" description="ANK" evidence="3">
    <location>
        <begin position="697"/>
        <end position="729"/>
    </location>
</feature>
<dbReference type="InterPro" id="IPR056884">
    <property type="entry name" value="NPHP3-like_N"/>
</dbReference>
<evidence type="ECO:0000313" key="6">
    <source>
        <dbReference type="Proteomes" id="UP000620124"/>
    </source>
</evidence>
<dbReference type="SUPFAM" id="SSF52540">
    <property type="entry name" value="P-loop containing nucleoside triphosphate hydrolases"/>
    <property type="match status" value="1"/>
</dbReference>
<evidence type="ECO:0000256" key="1">
    <source>
        <dbReference type="ARBA" id="ARBA00022737"/>
    </source>
</evidence>
<dbReference type="Pfam" id="PF24883">
    <property type="entry name" value="NPHP3_N"/>
    <property type="match status" value="1"/>
</dbReference>
<dbReference type="Pfam" id="PF12796">
    <property type="entry name" value="Ank_2"/>
    <property type="match status" value="4"/>
</dbReference>
<dbReference type="PANTHER" id="PTHR24171">
    <property type="entry name" value="ANKYRIN REPEAT DOMAIN-CONTAINING PROTEIN 39-RELATED"/>
    <property type="match status" value="1"/>
</dbReference>
<dbReference type="Pfam" id="PF00023">
    <property type="entry name" value="Ank"/>
    <property type="match status" value="1"/>
</dbReference>
<accession>A0A8H6YIS4</accession>
<dbReference type="Proteomes" id="UP000620124">
    <property type="component" value="Unassembled WGS sequence"/>
</dbReference>
<keyword evidence="2 3" id="KW-0040">ANK repeat</keyword>
<feature type="repeat" description="ANK" evidence="3">
    <location>
        <begin position="862"/>
        <end position="894"/>
    </location>
</feature>
<reference evidence="5" key="1">
    <citation type="submission" date="2020-05" db="EMBL/GenBank/DDBJ databases">
        <title>Mycena genomes resolve the evolution of fungal bioluminescence.</title>
        <authorList>
            <person name="Tsai I.J."/>
        </authorList>
    </citation>
    <scope>NUCLEOTIDE SEQUENCE</scope>
    <source>
        <strain evidence="5">CCC161011</strain>
    </source>
</reference>
<dbReference type="InterPro" id="IPR036770">
    <property type="entry name" value="Ankyrin_rpt-contain_sf"/>
</dbReference>
<feature type="repeat" description="ANK" evidence="3">
    <location>
        <begin position="763"/>
        <end position="795"/>
    </location>
</feature>
<feature type="repeat" description="ANK" evidence="3">
    <location>
        <begin position="730"/>
        <end position="762"/>
    </location>
</feature>
<gene>
    <name evidence="5" type="ORF">MVEN_00712200</name>
</gene>
<dbReference type="Pfam" id="PF13637">
    <property type="entry name" value="Ank_4"/>
    <property type="match status" value="1"/>
</dbReference>
<dbReference type="AlphaFoldDB" id="A0A8H6YIS4"/>
<feature type="repeat" description="ANK" evidence="3">
    <location>
        <begin position="928"/>
        <end position="960"/>
    </location>
</feature>
<keyword evidence="1" id="KW-0677">Repeat</keyword>
<feature type="repeat" description="ANK" evidence="3">
    <location>
        <begin position="598"/>
        <end position="630"/>
    </location>
</feature>
<evidence type="ECO:0000313" key="5">
    <source>
        <dbReference type="EMBL" id="KAF7359867.1"/>
    </source>
</evidence>
<feature type="domain" description="Nephrocystin 3-like N-terminal" evidence="4">
    <location>
        <begin position="86"/>
        <end position="245"/>
    </location>
</feature>
<feature type="repeat" description="ANK" evidence="3">
    <location>
        <begin position="994"/>
        <end position="1026"/>
    </location>
</feature>
<feature type="repeat" description="ANK" evidence="3">
    <location>
        <begin position="961"/>
        <end position="993"/>
    </location>
</feature>
<keyword evidence="6" id="KW-1185">Reference proteome</keyword>
<dbReference type="OrthoDB" id="7464126at2759"/>
<protein>
    <submittedName>
        <fullName evidence="5">HET-domain-containing protein</fullName>
    </submittedName>
</protein>
<feature type="repeat" description="ANK" evidence="3">
    <location>
        <begin position="664"/>
        <end position="696"/>
    </location>
</feature>
<dbReference type="PROSITE" id="PS50088">
    <property type="entry name" value="ANK_REPEAT"/>
    <property type="match status" value="13"/>
</dbReference>
<comment type="caution">
    <text evidence="5">The sequence shown here is derived from an EMBL/GenBank/DDBJ whole genome shotgun (WGS) entry which is preliminary data.</text>
</comment>
<dbReference type="Gene3D" id="3.40.50.300">
    <property type="entry name" value="P-loop containing nucleotide triphosphate hydrolases"/>
    <property type="match status" value="1"/>
</dbReference>
<dbReference type="SUPFAM" id="SSF48403">
    <property type="entry name" value="Ankyrin repeat"/>
    <property type="match status" value="2"/>
</dbReference>
<feature type="repeat" description="ANK" evidence="3">
    <location>
        <begin position="796"/>
        <end position="828"/>
    </location>
</feature>
<feature type="repeat" description="ANK" evidence="3">
    <location>
        <begin position="829"/>
        <end position="861"/>
    </location>
</feature>
<name>A0A8H6YIS4_9AGAR</name>
<sequence length="1026" mass="114852">MSSESTTVIANIYGGTGGAGGAGGVTGGAAGAGEGPIMNFGGVQNLTNNIVNEGHGLEEVLYKWLELPPDTKDRQYELRSLHHETTGRWFLNDVRFVRWQTTPGSLWIKGISGTGKSVLSSTVIKEIIKTCSDWSAVSYFYFDFRNERQHMDIMLRSIVWQLSGRSPFPYRSLCQLHKTLGNGTILPQHVDLLGVLMDLLSELERTYIVIDGLDECNKTDWKHLIKFIHSLCHPAKNAPHLLFTSQPFEEFQTAFKDITFIELGFAVSNNDISSFVGSTVRGLGNWASDDEYAEHVAEQIVQKSNGMFRMALCLLIELGNCLWQDEWEGVLTALPPDLFGIYNRFLTRATNTFKRPVFIQAIFRWLAFSARQVTLDELADAIAFRLDDPAFNFSDPDKSIYYANRRQGNSGIFKLLEGLIVIKKKVWNELSIDVRDKRDKLFIALAHSSVKDYMLSLQFHREFSSIIDLTKQVSHKFIAQTCIRYLLLFAEAKHSMTKDTLQHYPISLYAAEYWFHHLQLCGDQDQEALFPLTMHLLEDGSSQYAALYQLRPLRFYESRVWNAPIPPAVWMCHTMGYPQGLCSLLIEHNTCVDIATKDGWTALHLALEKGHLDFAKFLIQHNASVDLVTKDGKTALHLALEKGHLDIMRLLIEHSASVDLATKDGKTALQLALEKDHLDIARLLIEHSASVDQATKDGWTTLHLASEKGDLNIVQLVIEHNASVNLVTKDGWTALHLALEKGHLNIARLLIEHSASVDLATKDGWTALHLASEKGYPGIVQLLIEHSASIDQVTQVGWTALHIALEKGHLSIVQLLIEHNTPVDLTTKDGWTGLHLASEKGYLEIVLLLIQHSTSVDQATRDGWTALHLALENGHLDIVKLLIEHNTSVDLATKDGWTVLHLALEKGHIDIAKLLIEHNTSVDQATKDGWTALHLSSKKGHLNIVQLFIEHNASVDLATEDGWTALHLASKNGRLNIVQLLIKNNASVDLATKDGWTALYLAWEKGHLDITRLLMEHNPSVDPANH</sequence>
<dbReference type="InterPro" id="IPR002110">
    <property type="entry name" value="Ankyrin_rpt"/>
</dbReference>
<proteinExistence type="predicted"/>
<feature type="repeat" description="ANK" evidence="3">
    <location>
        <begin position="631"/>
        <end position="663"/>
    </location>
</feature>
<dbReference type="Gene3D" id="1.25.40.20">
    <property type="entry name" value="Ankyrin repeat-containing domain"/>
    <property type="match status" value="6"/>
</dbReference>
<dbReference type="PANTHER" id="PTHR24171:SF9">
    <property type="entry name" value="ANKYRIN REPEAT DOMAIN-CONTAINING PROTEIN 39"/>
    <property type="match status" value="1"/>
</dbReference>
<evidence type="ECO:0000256" key="3">
    <source>
        <dbReference type="PROSITE-ProRule" id="PRU00023"/>
    </source>
</evidence>